<dbReference type="EMBL" id="KI294320">
    <property type="protein sequence ID" value="ESA04428.1"/>
    <property type="molecule type" value="Genomic_DNA"/>
</dbReference>
<organism evidence="1">
    <name type="scientific">Rhizophagus irregularis (strain DAOM 181602 / DAOM 197198 / MUCL 43194)</name>
    <name type="common">Arbuscular mycorrhizal fungus</name>
    <name type="synonym">Glomus intraradices</name>
    <dbReference type="NCBI Taxonomy" id="747089"/>
    <lineage>
        <taxon>Eukaryota</taxon>
        <taxon>Fungi</taxon>
        <taxon>Fungi incertae sedis</taxon>
        <taxon>Mucoromycota</taxon>
        <taxon>Glomeromycotina</taxon>
        <taxon>Glomeromycetes</taxon>
        <taxon>Glomerales</taxon>
        <taxon>Glomeraceae</taxon>
        <taxon>Rhizophagus</taxon>
    </lineage>
</organism>
<proteinExistence type="predicted"/>
<dbReference type="HOGENOM" id="CLU_2293220_0_0_1"/>
<dbReference type="VEuPathDB" id="FungiDB:RhiirFUN_003387"/>
<gene>
    <name evidence="1" type="ORF">GLOINDRAFT_4601</name>
</gene>
<protein>
    <submittedName>
        <fullName evidence="1">Uncharacterized protein</fullName>
    </submittedName>
</protein>
<accession>U9TDL2</accession>
<reference evidence="1" key="1">
    <citation type="submission" date="2013-07" db="EMBL/GenBank/DDBJ databases">
        <title>The genome of an arbuscular mycorrhizal fungus provides insights into the evolution of the oldest plant symbiosis.</title>
        <authorList>
            <consortium name="DOE Joint Genome Institute"/>
            <person name="Tisserant E."/>
            <person name="Malbreil M."/>
            <person name="Kuo A."/>
            <person name="Kohler A."/>
            <person name="Symeonidi A."/>
            <person name="Balestrini R."/>
            <person name="Charron P."/>
            <person name="Duensing N."/>
            <person name="Frei-dit-Frey N."/>
            <person name="Gianinazzi-Pearson V."/>
            <person name="Gilbert B."/>
            <person name="Handa Y."/>
            <person name="Hijri M."/>
            <person name="Kaul R."/>
            <person name="Kawaguchi M."/>
            <person name="Krajinski F."/>
            <person name="Lammers P."/>
            <person name="Lapierre D."/>
            <person name="Masclaux F.G."/>
            <person name="Murat C."/>
            <person name="Morin E."/>
            <person name="Ndikumana S."/>
            <person name="Pagni M."/>
            <person name="Petitpierre D."/>
            <person name="Requena N."/>
            <person name="Rosikiewicz P."/>
            <person name="Riley R."/>
            <person name="Saito K."/>
            <person name="San Clemente H."/>
            <person name="Shapiro H."/>
            <person name="van Tuinen D."/>
            <person name="Becard G."/>
            <person name="Bonfante P."/>
            <person name="Paszkowski U."/>
            <person name="Shachar-Hill Y."/>
            <person name="Young J.P."/>
            <person name="Sanders I.R."/>
            <person name="Henrissat B."/>
            <person name="Rensing S.A."/>
            <person name="Grigoriev I.V."/>
            <person name="Corradi N."/>
            <person name="Roux C."/>
            <person name="Martin F."/>
        </authorList>
    </citation>
    <scope>NUCLEOTIDE SEQUENCE</scope>
    <source>
        <strain evidence="1">DAOM 197198</strain>
    </source>
</reference>
<sequence length="113" mass="12445">MILPLIISDIQKMIGTESLFISINTARFEPPIAPIAAPKLLLKKLPKVPKPAAPIDCKIETRFPRAIVSPYNDINQEEMNLLQCPTPNPNPYIIADKIIGATNAPTNPIAMFQ</sequence>
<evidence type="ECO:0000313" key="1">
    <source>
        <dbReference type="EMBL" id="ESA04428.1"/>
    </source>
</evidence>
<dbReference type="AlphaFoldDB" id="U9TDL2"/>
<name>U9TDL2_RHIID</name>